<evidence type="ECO:0000313" key="2">
    <source>
        <dbReference type="Proteomes" id="UP001168613"/>
    </source>
</evidence>
<dbReference type="Proteomes" id="UP001168613">
    <property type="component" value="Unassembled WGS sequence"/>
</dbReference>
<gene>
    <name evidence="1" type="ORF">LMS43_06270</name>
</gene>
<evidence type="ECO:0008006" key="3">
    <source>
        <dbReference type="Google" id="ProtNLM"/>
    </source>
</evidence>
<keyword evidence="2" id="KW-1185">Reference proteome</keyword>
<proteinExistence type="predicted"/>
<dbReference type="RefSeq" id="WP_266125054.1">
    <property type="nucleotide sequence ID" value="NZ_JAJHNU010000001.1"/>
</dbReference>
<dbReference type="InterPro" id="IPR027396">
    <property type="entry name" value="DsrEFH-like"/>
</dbReference>
<comment type="caution">
    <text evidence="1">The sequence shown here is derived from an EMBL/GenBank/DDBJ whole genome shotgun (WGS) entry which is preliminary data.</text>
</comment>
<organism evidence="1 2">
    <name type="scientific">Alcaligenes endophyticus</name>
    <dbReference type="NCBI Taxonomy" id="1929088"/>
    <lineage>
        <taxon>Bacteria</taxon>
        <taxon>Pseudomonadati</taxon>
        <taxon>Pseudomonadota</taxon>
        <taxon>Betaproteobacteria</taxon>
        <taxon>Burkholderiales</taxon>
        <taxon>Alcaligenaceae</taxon>
        <taxon>Alcaligenes</taxon>
    </lineage>
</organism>
<name>A0ABT8EHY3_9BURK</name>
<dbReference type="Gene3D" id="3.40.1260.10">
    <property type="entry name" value="DsrEFH-like"/>
    <property type="match status" value="1"/>
</dbReference>
<reference evidence="1" key="1">
    <citation type="submission" date="2021-11" db="EMBL/GenBank/DDBJ databases">
        <title>Draft genome sequence of Alcaligenes endophyticus type strain CCUG 75668T.</title>
        <authorList>
            <person name="Salva-Serra F."/>
            <person name="Duran R.E."/>
            <person name="Seeger M."/>
            <person name="Moore E.R.B."/>
            <person name="Jaen-Luchoro D."/>
        </authorList>
    </citation>
    <scope>NUCLEOTIDE SEQUENCE</scope>
    <source>
        <strain evidence="1">CCUG 75668</strain>
    </source>
</reference>
<sequence>MKIRVVIHASQADALERARNNALNLRQDLPEAEIRIIANAKAVAQAIEQAKPECDPYTFLCPNTLRGLALQAPTPFQVLEQGAITELVQLQHAGWIYIHA</sequence>
<dbReference type="EMBL" id="JAJHNU010000001">
    <property type="protein sequence ID" value="MDN4120886.1"/>
    <property type="molecule type" value="Genomic_DNA"/>
</dbReference>
<evidence type="ECO:0000313" key="1">
    <source>
        <dbReference type="EMBL" id="MDN4120886.1"/>
    </source>
</evidence>
<dbReference type="SUPFAM" id="SSF75169">
    <property type="entry name" value="DsrEFH-like"/>
    <property type="match status" value="1"/>
</dbReference>
<accession>A0ABT8EHY3</accession>
<protein>
    <recommendedName>
        <fullName evidence="3">Intracellular sulfur oxidation DsrE/DsrF family protein</fullName>
    </recommendedName>
</protein>